<keyword evidence="1" id="KW-0732">Signal</keyword>
<organism evidence="2 3">
    <name type="scientific">Peptoniphilus gorbachii</name>
    <dbReference type="NCBI Taxonomy" id="411567"/>
    <lineage>
        <taxon>Bacteria</taxon>
        <taxon>Bacillati</taxon>
        <taxon>Bacillota</taxon>
        <taxon>Tissierellia</taxon>
        <taxon>Tissierellales</taxon>
        <taxon>Peptoniphilaceae</taxon>
        <taxon>Peptoniphilus</taxon>
    </lineage>
</organism>
<protein>
    <submittedName>
        <fullName evidence="2">Uncharacterized protein</fullName>
    </submittedName>
</protein>
<reference evidence="2 3" key="1">
    <citation type="submission" date="2021-01" db="EMBL/GenBank/DDBJ databases">
        <title>Genomic Encyclopedia of Type Strains, Phase IV (KMG-IV): sequencing the most valuable type-strain genomes for metagenomic binning, comparative biology and taxonomic classification.</title>
        <authorList>
            <person name="Goeker M."/>
        </authorList>
    </citation>
    <scope>NUCLEOTIDE SEQUENCE [LARGE SCALE GENOMIC DNA]</scope>
    <source>
        <strain evidence="2 3">DSM 21461</strain>
    </source>
</reference>
<feature type="chain" id="PRO_5047212237" evidence="1">
    <location>
        <begin position="30"/>
        <end position="253"/>
    </location>
</feature>
<feature type="signal peptide" evidence="1">
    <location>
        <begin position="1"/>
        <end position="29"/>
    </location>
</feature>
<comment type="caution">
    <text evidence="2">The sequence shown here is derived from an EMBL/GenBank/DDBJ whole genome shotgun (WGS) entry which is preliminary data.</text>
</comment>
<sequence>MKKIIKKSLSLSLALVMLLAVFASTSVFAQGGIEKKVESNLKFEKGLFKGRITGNINVSRTITNNFDSVLDQESNSYKGEIKSNVEAGELFDGAYNLYKTEFEPFAPFGKPWKNIVMYGKDKSSFPSATFTITFPKEVKFNEDDIKIVNNSKSISSIKINNINNEENSIEFIFYLGYWSDYGQFFDIVKDEIDNVGKNIEISIPYSIDSSNSLENLKDIKASGKCELSYFGKRPVINPVVSIDILCDSMDITR</sequence>
<dbReference type="RefSeq" id="WP_205052260.1">
    <property type="nucleotide sequence ID" value="NZ_JAFBDH010000007.1"/>
</dbReference>
<dbReference type="Proteomes" id="UP000720595">
    <property type="component" value="Unassembled WGS sequence"/>
</dbReference>
<name>A0ABS2ML63_9FIRM</name>
<accession>A0ABS2ML63</accession>
<gene>
    <name evidence="2" type="ORF">JOD41_001502</name>
</gene>
<proteinExistence type="predicted"/>
<keyword evidence="3" id="KW-1185">Reference proteome</keyword>
<evidence type="ECO:0000313" key="3">
    <source>
        <dbReference type="Proteomes" id="UP000720595"/>
    </source>
</evidence>
<dbReference type="EMBL" id="JAFBDH010000007">
    <property type="protein sequence ID" value="MBM7550760.1"/>
    <property type="molecule type" value="Genomic_DNA"/>
</dbReference>
<evidence type="ECO:0000256" key="1">
    <source>
        <dbReference type="SAM" id="SignalP"/>
    </source>
</evidence>
<evidence type="ECO:0000313" key="2">
    <source>
        <dbReference type="EMBL" id="MBM7550760.1"/>
    </source>
</evidence>